<dbReference type="PANTHER" id="PTHR30408">
    <property type="entry name" value="TYPE-1 RESTRICTION ENZYME ECOKI SPECIFICITY PROTEIN"/>
    <property type="match status" value="1"/>
</dbReference>
<keyword evidence="3" id="KW-0238">DNA-binding</keyword>
<evidence type="ECO:0000256" key="2">
    <source>
        <dbReference type="ARBA" id="ARBA00022747"/>
    </source>
</evidence>
<dbReference type="InterPro" id="IPR044946">
    <property type="entry name" value="Restrct_endonuc_typeI_TRD_sf"/>
</dbReference>
<evidence type="ECO:0000313" key="5">
    <source>
        <dbReference type="EMBL" id="AVF45165.1"/>
    </source>
</evidence>
<keyword evidence="5" id="KW-0540">Nuclease</keyword>
<protein>
    <submittedName>
        <fullName evidence="5">Restriction endonuclease subunit S</fullName>
    </submittedName>
</protein>
<evidence type="ECO:0000256" key="1">
    <source>
        <dbReference type="ARBA" id="ARBA00010923"/>
    </source>
</evidence>
<dbReference type="GO" id="GO:0009307">
    <property type="term" value="P:DNA restriction-modification system"/>
    <property type="evidence" value="ECO:0007669"/>
    <property type="project" value="UniProtKB-KW"/>
</dbReference>
<reference evidence="6" key="1">
    <citation type="submission" date="2017-12" db="EMBL/GenBank/DDBJ databases">
        <title>FDA dAtabase for Regulatory Grade micrObial Sequences (FDA-ARGOS): Supporting development and validation of Infectious Disease Dx tests.</title>
        <authorList>
            <person name="Hoffmann M."/>
            <person name="Allard M."/>
            <person name="Evans P."/>
            <person name="Brown E."/>
            <person name="Tallon L."/>
            <person name="Sadzewicz L."/>
            <person name="Sengamalay N."/>
            <person name="Ott S."/>
            <person name="Godinez A."/>
            <person name="Nagaraj S."/>
            <person name="Vavikolanu K."/>
            <person name="Aluvathingal J."/>
            <person name="Nadendla S."/>
            <person name="Sichtig H."/>
        </authorList>
    </citation>
    <scope>NUCLEOTIDE SEQUENCE [LARGE SCALE GENOMIC DNA]</scope>
    <source>
        <strain evidence="6">FDAARGOS_129</strain>
    </source>
</reference>
<keyword evidence="5" id="KW-0378">Hydrolase</keyword>
<dbReference type="REBASE" id="237018">
    <property type="entry name" value="S.Ano129II"/>
</dbReference>
<dbReference type="GO" id="GO:0003677">
    <property type="term" value="F:DNA binding"/>
    <property type="evidence" value="ECO:0007669"/>
    <property type="project" value="UniProtKB-KW"/>
</dbReference>
<dbReference type="GO" id="GO:0004519">
    <property type="term" value="F:endonuclease activity"/>
    <property type="evidence" value="ECO:0007669"/>
    <property type="project" value="UniProtKB-KW"/>
</dbReference>
<dbReference type="SUPFAM" id="SSF116734">
    <property type="entry name" value="DNA methylase specificity domain"/>
    <property type="match status" value="2"/>
</dbReference>
<dbReference type="AlphaFoldDB" id="A0A2L1VJ32"/>
<comment type="similarity">
    <text evidence="1">Belongs to the type-I restriction system S methylase family.</text>
</comment>
<dbReference type="InterPro" id="IPR052021">
    <property type="entry name" value="Type-I_RS_S_subunit"/>
</dbReference>
<dbReference type="PANTHER" id="PTHR30408:SF13">
    <property type="entry name" value="TYPE I RESTRICTION ENZYME HINDI SPECIFICITY SUBUNIT"/>
    <property type="match status" value="1"/>
</dbReference>
<evidence type="ECO:0000259" key="4">
    <source>
        <dbReference type="Pfam" id="PF01420"/>
    </source>
</evidence>
<sequence>MKKICLGDVIEVIHGWAFKGEFFSAEGEKLVVTPGNFFEKGGFRERKGKEKFYLSKDFPKKYLLDKHDLIIAMTEQGEGLLGSSALIPENDKYLHNQRIGKICIKKPNLIDKYYLYFLFNTLSVRKQISNSASGTKVKHTAPERIYRVEVYLPSLENQLKISNLLMSIEELEESNNNKIGILTNIIEALYQEWFINFKFPNHEQVNFVDGIPERWKECCLKEVIKTNPSTMKKGEFANILYVDISSIGEGKIESVTQYSPADAPGRAKRKVQHGDVIWSCVRPNRKQFALIQNPQENLIVSTGFTVLRPTKIPFSFLASMAARDDFSGYLTSVAQGAAYPAVTYKDFEEFEFLLPTDDLLDKYHEVTQPMYEQINILQAHNEKLKELKETLLPRLMSGELDISKNSSIE</sequence>
<name>A0A2L1VJ32_ACINO</name>
<organism evidence="5 6">
    <name type="scientific">Acinetobacter nosocomialis</name>
    <dbReference type="NCBI Taxonomy" id="106654"/>
    <lineage>
        <taxon>Bacteria</taxon>
        <taxon>Pseudomonadati</taxon>
        <taxon>Pseudomonadota</taxon>
        <taxon>Gammaproteobacteria</taxon>
        <taxon>Moraxellales</taxon>
        <taxon>Moraxellaceae</taxon>
        <taxon>Acinetobacter</taxon>
        <taxon>Acinetobacter calcoaceticus/baumannii complex</taxon>
    </lineage>
</organism>
<keyword evidence="5" id="KW-0255">Endonuclease</keyword>
<keyword evidence="2" id="KW-0680">Restriction system</keyword>
<dbReference type="Gene3D" id="3.90.220.20">
    <property type="entry name" value="DNA methylase specificity domains"/>
    <property type="match status" value="2"/>
</dbReference>
<gene>
    <name evidence="5" type="ORF">AL533_12630</name>
</gene>
<accession>A0A2L1VJ32</accession>
<dbReference type="InterPro" id="IPR000055">
    <property type="entry name" value="Restrct_endonuc_typeI_TRD"/>
</dbReference>
<dbReference type="CDD" id="cd17278">
    <property type="entry name" value="RMtype1_S_LdeBORF1052P-TRD2-CR2"/>
    <property type="match status" value="1"/>
</dbReference>
<dbReference type="Pfam" id="PF01420">
    <property type="entry name" value="Methylase_S"/>
    <property type="match status" value="1"/>
</dbReference>
<evidence type="ECO:0000313" key="6">
    <source>
        <dbReference type="Proteomes" id="UP000237921"/>
    </source>
</evidence>
<feature type="domain" description="Type I restriction modification DNA specificity" evidence="4">
    <location>
        <begin position="2"/>
        <end position="179"/>
    </location>
</feature>
<proteinExistence type="inferred from homology"/>
<dbReference type="RefSeq" id="WP_052319499.1">
    <property type="nucleotide sequence ID" value="NZ_BKRJ01000030.1"/>
</dbReference>
<dbReference type="Proteomes" id="UP000237921">
    <property type="component" value="Chromosome"/>
</dbReference>
<evidence type="ECO:0000256" key="3">
    <source>
        <dbReference type="ARBA" id="ARBA00023125"/>
    </source>
</evidence>
<dbReference type="EMBL" id="CP014019">
    <property type="protein sequence ID" value="AVF45165.1"/>
    <property type="molecule type" value="Genomic_DNA"/>
</dbReference>